<protein>
    <submittedName>
        <fullName evidence="1">Uncharacterized protein</fullName>
    </submittedName>
</protein>
<proteinExistence type="predicted"/>
<evidence type="ECO:0000313" key="2">
    <source>
        <dbReference type="Proteomes" id="UP000285326"/>
    </source>
</evidence>
<dbReference type="Proteomes" id="UP000285326">
    <property type="component" value="Unassembled WGS sequence"/>
</dbReference>
<comment type="caution">
    <text evidence="1">The sequence shown here is derived from an EMBL/GenBank/DDBJ whole genome shotgun (WGS) entry which is preliminary data.</text>
</comment>
<reference evidence="1 2" key="1">
    <citation type="journal article" date="2018" name="BMC Genomics">
        <title>Comparative genome analyses reveal sequence features reflecting distinct modes of host-adaptation between dicot and monocot powdery mildew.</title>
        <authorList>
            <person name="Wu Y."/>
            <person name="Ma X."/>
            <person name="Pan Z."/>
            <person name="Kale S.D."/>
            <person name="Song Y."/>
            <person name="King H."/>
            <person name="Zhang Q."/>
            <person name="Presley C."/>
            <person name="Deng X."/>
            <person name="Wei C.I."/>
            <person name="Xiao S."/>
        </authorList>
    </citation>
    <scope>NUCLEOTIDE SEQUENCE [LARGE SCALE GENOMIC DNA]</scope>
    <source>
        <strain evidence="1">UMSG1</strain>
    </source>
</reference>
<name>A0A420IXX8_9PEZI</name>
<accession>A0A420IXX8</accession>
<organism evidence="1 2">
    <name type="scientific">Golovinomyces cichoracearum</name>
    <dbReference type="NCBI Taxonomy" id="62708"/>
    <lineage>
        <taxon>Eukaryota</taxon>
        <taxon>Fungi</taxon>
        <taxon>Dikarya</taxon>
        <taxon>Ascomycota</taxon>
        <taxon>Pezizomycotina</taxon>
        <taxon>Leotiomycetes</taxon>
        <taxon>Erysiphales</taxon>
        <taxon>Erysiphaceae</taxon>
        <taxon>Golovinomyces</taxon>
    </lineage>
</organism>
<sequence length="114" mass="12559">MQARKAQVAYNTFSLGSLYHTLKDLAPEAQTRKRRSELANGSPKRQKVLGLSMMEKIGDGMIVIAKSLAVPTAIDIPAQSESTLQGQTQKLIHPGVKISHTRRNLDYARINSKS</sequence>
<dbReference type="AlphaFoldDB" id="A0A420IXX8"/>
<dbReference type="EMBL" id="MCBS01020268">
    <property type="protein sequence ID" value="RKF79417.1"/>
    <property type="molecule type" value="Genomic_DNA"/>
</dbReference>
<evidence type="ECO:0000313" key="1">
    <source>
        <dbReference type="EMBL" id="RKF79417.1"/>
    </source>
</evidence>
<gene>
    <name evidence="1" type="ORF">GcM1_202012</name>
</gene>